<sequence length="168" mass="19580">RLTKRREVVLVSWCMEVLIIFFVLNNMENMNLFLLRIILASVILILVTAKTDKTKGNHAVTSHDSTSAIDKPHEHSHLKSNLHTPKHVPKTRRNKHLKKSKKSKRDAYGKYWTTKISRSSNFGYGGYSSNLPLYLVYNRKVGAYYPYYKYPKENSLRRSGTIRRVPNQ</sequence>
<feature type="compositionally biased region" description="Polar residues" evidence="1">
    <location>
        <begin position="59"/>
        <end position="68"/>
    </location>
</feature>
<protein>
    <submittedName>
        <fullName evidence="3">Uncharacterized protein</fullName>
    </submittedName>
</protein>
<keyword evidence="2" id="KW-0472">Membrane</keyword>
<keyword evidence="2" id="KW-1133">Transmembrane helix</keyword>
<name>A0A1E1WTL2_PECGO</name>
<accession>A0A1E1WTL2</accession>
<feature type="region of interest" description="Disordered" evidence="1">
    <location>
        <begin position="56"/>
        <end position="106"/>
    </location>
</feature>
<feature type="transmembrane region" description="Helical" evidence="2">
    <location>
        <begin position="30"/>
        <end position="49"/>
    </location>
</feature>
<gene>
    <name evidence="3" type="ORF">g.4540</name>
</gene>
<feature type="transmembrane region" description="Helical" evidence="2">
    <location>
        <begin position="7"/>
        <end position="24"/>
    </location>
</feature>
<dbReference type="EMBL" id="GDQN01000878">
    <property type="protein sequence ID" value="JAT90176.1"/>
    <property type="molecule type" value="Transcribed_RNA"/>
</dbReference>
<proteinExistence type="predicted"/>
<feature type="non-terminal residue" evidence="3">
    <location>
        <position position="1"/>
    </location>
</feature>
<keyword evidence="2" id="KW-0812">Transmembrane</keyword>
<dbReference type="AlphaFoldDB" id="A0A1E1WTL2"/>
<evidence type="ECO:0000313" key="3">
    <source>
        <dbReference type="EMBL" id="JAT90176.1"/>
    </source>
</evidence>
<evidence type="ECO:0000256" key="2">
    <source>
        <dbReference type="SAM" id="Phobius"/>
    </source>
</evidence>
<evidence type="ECO:0000256" key="1">
    <source>
        <dbReference type="SAM" id="MobiDB-lite"/>
    </source>
</evidence>
<feature type="compositionally biased region" description="Basic residues" evidence="1">
    <location>
        <begin position="78"/>
        <end position="104"/>
    </location>
</feature>
<organism evidence="3">
    <name type="scientific">Pectinophora gossypiella</name>
    <name type="common">Cotton pink bollworm</name>
    <name type="synonym">Depressaria gossypiella</name>
    <dbReference type="NCBI Taxonomy" id="13191"/>
    <lineage>
        <taxon>Eukaryota</taxon>
        <taxon>Metazoa</taxon>
        <taxon>Ecdysozoa</taxon>
        <taxon>Arthropoda</taxon>
        <taxon>Hexapoda</taxon>
        <taxon>Insecta</taxon>
        <taxon>Pterygota</taxon>
        <taxon>Neoptera</taxon>
        <taxon>Endopterygota</taxon>
        <taxon>Lepidoptera</taxon>
        <taxon>Glossata</taxon>
        <taxon>Ditrysia</taxon>
        <taxon>Gelechioidea</taxon>
        <taxon>Gelechiidae</taxon>
        <taxon>Apatetrinae</taxon>
        <taxon>Pectinophora</taxon>
    </lineage>
</organism>
<reference evidence="3" key="1">
    <citation type="submission" date="2015-09" db="EMBL/GenBank/DDBJ databases">
        <title>De novo assembly of Pectinophora gossypiella (Pink Bollworm) gut transcriptome.</title>
        <authorList>
            <person name="Tassone E.E."/>
        </authorList>
    </citation>
    <scope>NUCLEOTIDE SEQUENCE</scope>
</reference>